<protein>
    <submittedName>
        <fullName evidence="1">Uncharacterized protein</fullName>
    </submittedName>
</protein>
<dbReference type="EMBL" id="KU310944">
    <property type="protein sequence ID" value="AMO43640.1"/>
    <property type="molecule type" value="Genomic_DNA"/>
</dbReference>
<accession>A0A127KNQ1</accession>
<organism evidence="1 2">
    <name type="scientific">Pseudomonas phage YMC11/06/C171_PPU_BP</name>
    <dbReference type="NCBI Taxonomy" id="1777063"/>
    <lineage>
        <taxon>Viruses</taxon>
        <taxon>Duplodnaviria</taxon>
        <taxon>Heunggongvirae</taxon>
        <taxon>Uroviricota</taxon>
        <taxon>Caudoviricetes</taxon>
        <taxon>Autographivirales</taxon>
        <taxon>Autoscriptoviridae</taxon>
        <taxon>Corkvirinae</taxon>
        <taxon>Kantovirus</taxon>
        <taxon>Kantovirus C171</taxon>
    </lineage>
</organism>
<keyword evidence="2" id="KW-1185">Reference proteome</keyword>
<dbReference type="Proteomes" id="UP000201907">
    <property type="component" value="Segment"/>
</dbReference>
<sequence>MIKLPKPRARFIDGHWHVYSTGTITCSGWTIGQALLAWVHRNWTQSRIMRP</sequence>
<evidence type="ECO:0000313" key="1">
    <source>
        <dbReference type="EMBL" id="AMO43640.1"/>
    </source>
</evidence>
<dbReference type="RefSeq" id="YP_009275034.1">
    <property type="nucleotide sequence ID" value="NC_030923.1"/>
</dbReference>
<reference evidence="1 2" key="1">
    <citation type="submission" date="2015-12" db="EMBL/GenBank/DDBJ databases">
        <title>Complete Genome Sequence of the Pseudomonas putida phage YMC11/06/C171_PPU_BP.</title>
        <authorList>
            <person name="Jeon J."/>
            <person name="Yong D."/>
            <person name="Lee K."/>
        </authorList>
    </citation>
    <scope>NUCLEOTIDE SEQUENCE [LARGE SCALE GENOMIC DNA]</scope>
</reference>
<evidence type="ECO:0000313" key="2">
    <source>
        <dbReference type="Proteomes" id="UP000201907"/>
    </source>
</evidence>
<dbReference type="GeneID" id="28801991"/>
<name>A0A127KNQ1_9CAUD</name>
<gene>
    <name evidence="1" type="ORF">C171_00160</name>
</gene>
<dbReference type="KEGG" id="vg:28801991"/>
<proteinExistence type="predicted"/>